<evidence type="ECO:0000256" key="4">
    <source>
        <dbReference type="ARBA" id="ARBA00023136"/>
    </source>
</evidence>
<protein>
    <submittedName>
        <fullName evidence="8">RagB/SusD family nutrient uptake outer membrane protein</fullName>
    </submittedName>
</protein>
<evidence type="ECO:0000313" key="8">
    <source>
        <dbReference type="EMBL" id="CAD0006067.1"/>
    </source>
</evidence>
<keyword evidence="3" id="KW-0732">Signal</keyword>
<reference evidence="8 9" key="1">
    <citation type="submission" date="2020-06" db="EMBL/GenBank/DDBJ databases">
        <authorList>
            <person name="Criscuolo A."/>
        </authorList>
    </citation>
    <scope>NUCLEOTIDE SEQUENCE [LARGE SCALE GENOMIC DNA]</scope>
    <source>
        <strain evidence="9">CIP 111411</strain>
    </source>
</reference>
<dbReference type="CDD" id="cd08977">
    <property type="entry name" value="SusD"/>
    <property type="match status" value="1"/>
</dbReference>
<dbReference type="Gene3D" id="1.25.40.390">
    <property type="match status" value="1"/>
</dbReference>
<sequence>MITNYKKAIATGIAIFSLISCENFIEVGVPQSQLTGQAVFEDAATATAALSNVYARLREEGMVTGTAFGLANIMGNYADELTLYGNNTTLQSIYNHTIVPGNSYIATLWNTSYGQLYAINAIIEGVENTTNISTADKNKLKGEALFLRAYIHFYLVNCFGEIPYITTTNYVHNTTVTKNTISEINQNMVSDLTDAEALLQEDYPTNERVRANKFVVKAMLARLHLYLENWEQAETYATAVISNTAYNWELNIQKVFLKENPGIIWALHPGIAGLNTKEARTFIFSSGPPIKQALSLDMMNAFEPNDKRKQYWTRTITNGSQSWYHAYKYKKTLNTGTSEEYSILFRLAEQYLIRAEARAELNNLTQALEDLNKVRTRAALPETTATTKAAILEAIMQERKVELFTEQGHRWFDLKRTARAENVLSPLKPNWQNTQLLLPIPEAELLLNTNLLPQNTGY</sequence>
<dbReference type="InterPro" id="IPR012944">
    <property type="entry name" value="SusD_RagB_dom"/>
</dbReference>
<feature type="domain" description="RagB/SusD" evidence="6">
    <location>
        <begin position="314"/>
        <end position="458"/>
    </location>
</feature>
<name>A0A6V6Z2N6_9FLAO</name>
<evidence type="ECO:0000259" key="7">
    <source>
        <dbReference type="Pfam" id="PF14322"/>
    </source>
</evidence>
<dbReference type="InterPro" id="IPR033985">
    <property type="entry name" value="SusD-like_N"/>
</dbReference>
<dbReference type="PROSITE" id="PS51257">
    <property type="entry name" value="PROKAR_LIPOPROTEIN"/>
    <property type="match status" value="1"/>
</dbReference>
<dbReference type="EMBL" id="CAIJDP010000075">
    <property type="protein sequence ID" value="CAD0006067.1"/>
    <property type="molecule type" value="Genomic_DNA"/>
</dbReference>
<evidence type="ECO:0000313" key="9">
    <source>
        <dbReference type="Proteomes" id="UP000530060"/>
    </source>
</evidence>
<evidence type="ECO:0000259" key="6">
    <source>
        <dbReference type="Pfam" id="PF07980"/>
    </source>
</evidence>
<dbReference type="GO" id="GO:0009279">
    <property type="term" value="C:cell outer membrane"/>
    <property type="evidence" value="ECO:0007669"/>
    <property type="project" value="UniProtKB-SubCell"/>
</dbReference>
<comment type="subcellular location">
    <subcellularLocation>
        <location evidence="1">Cell outer membrane</location>
    </subcellularLocation>
</comment>
<evidence type="ECO:0000256" key="5">
    <source>
        <dbReference type="ARBA" id="ARBA00023237"/>
    </source>
</evidence>
<keyword evidence="9" id="KW-1185">Reference proteome</keyword>
<keyword evidence="4" id="KW-0472">Membrane</keyword>
<comment type="similarity">
    <text evidence="2">Belongs to the SusD family.</text>
</comment>
<keyword evidence="5" id="KW-0998">Cell outer membrane</keyword>
<evidence type="ECO:0000256" key="2">
    <source>
        <dbReference type="ARBA" id="ARBA00006275"/>
    </source>
</evidence>
<dbReference type="AlphaFoldDB" id="A0A6V6Z2N6"/>
<dbReference type="Proteomes" id="UP000530060">
    <property type="component" value="Unassembled WGS sequence"/>
</dbReference>
<dbReference type="Pfam" id="PF07980">
    <property type="entry name" value="SusD_RagB"/>
    <property type="match status" value="1"/>
</dbReference>
<dbReference type="SUPFAM" id="SSF48452">
    <property type="entry name" value="TPR-like"/>
    <property type="match status" value="1"/>
</dbReference>
<comment type="caution">
    <text evidence="8">The sequence shown here is derived from an EMBL/GenBank/DDBJ whole genome shotgun (WGS) entry which is preliminary data.</text>
</comment>
<feature type="domain" description="SusD-like N-terminal" evidence="7">
    <location>
        <begin position="48"/>
        <end position="225"/>
    </location>
</feature>
<proteinExistence type="inferred from homology"/>
<accession>A0A6V6Z2N6</accession>
<dbReference type="InterPro" id="IPR011990">
    <property type="entry name" value="TPR-like_helical_dom_sf"/>
</dbReference>
<gene>
    <name evidence="8" type="ORF">FLAT13_03110</name>
</gene>
<organism evidence="8 9">
    <name type="scientific">Flavobacterium salmonis</name>
    <dbReference type="NCBI Taxonomy" id="2654844"/>
    <lineage>
        <taxon>Bacteria</taxon>
        <taxon>Pseudomonadati</taxon>
        <taxon>Bacteroidota</taxon>
        <taxon>Flavobacteriia</taxon>
        <taxon>Flavobacteriales</taxon>
        <taxon>Flavobacteriaceae</taxon>
        <taxon>Flavobacterium</taxon>
    </lineage>
</organism>
<evidence type="ECO:0000256" key="3">
    <source>
        <dbReference type="ARBA" id="ARBA00022729"/>
    </source>
</evidence>
<evidence type="ECO:0000256" key="1">
    <source>
        <dbReference type="ARBA" id="ARBA00004442"/>
    </source>
</evidence>
<dbReference type="RefSeq" id="WP_180909500.1">
    <property type="nucleotide sequence ID" value="NZ_CAIJDP010000075.1"/>
</dbReference>
<dbReference type="Pfam" id="PF14322">
    <property type="entry name" value="SusD-like_3"/>
    <property type="match status" value="1"/>
</dbReference>